<dbReference type="EMBL" id="CP036298">
    <property type="protein sequence ID" value="QDV23140.1"/>
    <property type="molecule type" value="Genomic_DNA"/>
</dbReference>
<evidence type="ECO:0000256" key="4">
    <source>
        <dbReference type="ARBA" id="ARBA00022806"/>
    </source>
</evidence>
<evidence type="ECO:0000259" key="12">
    <source>
        <dbReference type="PROSITE" id="PS51198"/>
    </source>
</evidence>
<evidence type="ECO:0000256" key="6">
    <source>
        <dbReference type="ARBA" id="ARBA00023235"/>
    </source>
</evidence>
<feature type="binding site" evidence="10">
    <location>
        <begin position="24"/>
        <end position="31"/>
    </location>
    <ligand>
        <name>ATP</name>
        <dbReference type="ChEBI" id="CHEBI:30616"/>
    </ligand>
</feature>
<dbReference type="Pfam" id="PF00580">
    <property type="entry name" value="UvrD-helicase"/>
    <property type="match status" value="1"/>
</dbReference>
<keyword evidence="5 10" id="KW-0067">ATP-binding</keyword>
<keyword evidence="4 10" id="KW-0347">Helicase</keyword>
<dbReference type="GO" id="GO:0005524">
    <property type="term" value="F:ATP binding"/>
    <property type="evidence" value="ECO:0007669"/>
    <property type="project" value="UniProtKB-UniRule"/>
</dbReference>
<dbReference type="InterPro" id="IPR000212">
    <property type="entry name" value="DNA_helicase_UvrD/REP"/>
</dbReference>
<dbReference type="GO" id="GO:0016887">
    <property type="term" value="F:ATP hydrolysis activity"/>
    <property type="evidence" value="ECO:0007669"/>
    <property type="project" value="RHEA"/>
</dbReference>
<proteinExistence type="inferred from homology"/>
<reference evidence="14 15" key="1">
    <citation type="submission" date="2019-02" db="EMBL/GenBank/DDBJ databases">
        <title>Deep-cultivation of Planctomycetes and their phenomic and genomic characterization uncovers novel biology.</title>
        <authorList>
            <person name="Wiegand S."/>
            <person name="Jogler M."/>
            <person name="Boedeker C."/>
            <person name="Pinto D."/>
            <person name="Vollmers J."/>
            <person name="Rivas-Marin E."/>
            <person name="Kohn T."/>
            <person name="Peeters S.H."/>
            <person name="Heuer A."/>
            <person name="Rast P."/>
            <person name="Oberbeckmann S."/>
            <person name="Bunk B."/>
            <person name="Jeske O."/>
            <person name="Meyerdierks A."/>
            <person name="Storesund J.E."/>
            <person name="Kallscheuer N."/>
            <person name="Luecker S."/>
            <person name="Lage O.M."/>
            <person name="Pohl T."/>
            <person name="Merkel B.J."/>
            <person name="Hornburger P."/>
            <person name="Mueller R.-W."/>
            <person name="Bruemmer F."/>
            <person name="Labrenz M."/>
            <person name="Spormann A.M."/>
            <person name="Op den Camp H."/>
            <person name="Overmann J."/>
            <person name="Amann R."/>
            <person name="Jetten M.S.M."/>
            <person name="Mascher T."/>
            <person name="Medema M.H."/>
            <person name="Devos D.P."/>
            <person name="Kaster A.-K."/>
            <person name="Ovreas L."/>
            <person name="Rohde M."/>
            <person name="Galperin M.Y."/>
            <person name="Jogler C."/>
        </authorList>
    </citation>
    <scope>NUCLEOTIDE SEQUENCE [LARGE SCALE GENOMIC DNA]</scope>
    <source>
        <strain evidence="14 15">Q31a</strain>
    </source>
</reference>
<dbReference type="SUPFAM" id="SSF52540">
    <property type="entry name" value="P-loop containing nucleoside triphosphate hydrolases"/>
    <property type="match status" value="1"/>
</dbReference>
<dbReference type="PROSITE" id="PS51217">
    <property type="entry name" value="UVRD_HELICASE_CTER"/>
    <property type="match status" value="1"/>
</dbReference>
<dbReference type="Gene3D" id="1.10.486.10">
    <property type="entry name" value="PCRA, domain 4"/>
    <property type="match status" value="1"/>
</dbReference>
<comment type="similarity">
    <text evidence="1">Belongs to the helicase family. UvrD subfamily.</text>
</comment>
<dbReference type="PANTHER" id="PTHR11070:SF64">
    <property type="entry name" value="ATP-DEPENDENT DNA HELICASE REP"/>
    <property type="match status" value="1"/>
</dbReference>
<dbReference type="Pfam" id="PF13361">
    <property type="entry name" value="UvrD_C"/>
    <property type="match status" value="1"/>
</dbReference>
<evidence type="ECO:0000256" key="3">
    <source>
        <dbReference type="ARBA" id="ARBA00022801"/>
    </source>
</evidence>
<comment type="catalytic activity">
    <reaction evidence="7">
        <text>Couples ATP hydrolysis with the unwinding of duplex DNA by translocating in the 3'-5' direction.</text>
        <dbReference type="EC" id="5.6.2.4"/>
    </reaction>
</comment>
<evidence type="ECO:0000313" key="15">
    <source>
        <dbReference type="Proteomes" id="UP000318017"/>
    </source>
</evidence>
<dbReference type="GO" id="GO:0000725">
    <property type="term" value="P:recombinational repair"/>
    <property type="evidence" value="ECO:0007669"/>
    <property type="project" value="TreeGrafter"/>
</dbReference>
<organism evidence="14 15">
    <name type="scientific">Aureliella helgolandensis</name>
    <dbReference type="NCBI Taxonomy" id="2527968"/>
    <lineage>
        <taxon>Bacteria</taxon>
        <taxon>Pseudomonadati</taxon>
        <taxon>Planctomycetota</taxon>
        <taxon>Planctomycetia</taxon>
        <taxon>Pirellulales</taxon>
        <taxon>Pirellulaceae</taxon>
        <taxon>Aureliella</taxon>
    </lineage>
</organism>
<keyword evidence="6" id="KW-0413">Isomerase</keyword>
<keyword evidence="2 10" id="KW-0547">Nucleotide-binding</keyword>
<dbReference type="AlphaFoldDB" id="A0A518G3J6"/>
<dbReference type="CDD" id="cd17932">
    <property type="entry name" value="DEXQc_UvrD"/>
    <property type="match status" value="1"/>
</dbReference>
<evidence type="ECO:0000259" key="13">
    <source>
        <dbReference type="PROSITE" id="PS51217"/>
    </source>
</evidence>
<evidence type="ECO:0000256" key="5">
    <source>
        <dbReference type="ARBA" id="ARBA00022840"/>
    </source>
</evidence>
<name>A0A518G3J6_9BACT</name>
<evidence type="ECO:0000256" key="10">
    <source>
        <dbReference type="PROSITE-ProRule" id="PRU00560"/>
    </source>
</evidence>
<evidence type="ECO:0000256" key="1">
    <source>
        <dbReference type="ARBA" id="ARBA00009922"/>
    </source>
</evidence>
<comment type="catalytic activity">
    <reaction evidence="9">
        <text>ATP + H2O = ADP + phosphate + H(+)</text>
        <dbReference type="Rhea" id="RHEA:13065"/>
        <dbReference type="ChEBI" id="CHEBI:15377"/>
        <dbReference type="ChEBI" id="CHEBI:15378"/>
        <dbReference type="ChEBI" id="CHEBI:30616"/>
        <dbReference type="ChEBI" id="CHEBI:43474"/>
        <dbReference type="ChEBI" id="CHEBI:456216"/>
        <dbReference type="EC" id="5.6.2.4"/>
    </reaction>
</comment>
<evidence type="ECO:0000313" key="14">
    <source>
        <dbReference type="EMBL" id="QDV23140.1"/>
    </source>
</evidence>
<evidence type="ECO:0000256" key="9">
    <source>
        <dbReference type="ARBA" id="ARBA00048988"/>
    </source>
</evidence>
<dbReference type="InterPro" id="IPR013986">
    <property type="entry name" value="DExx_box_DNA_helicase_dom_sf"/>
</dbReference>
<feature type="region of interest" description="Disordered" evidence="11">
    <location>
        <begin position="668"/>
        <end position="690"/>
    </location>
</feature>
<dbReference type="RefSeq" id="WP_145075734.1">
    <property type="nucleotide sequence ID" value="NZ_CP036298.1"/>
</dbReference>
<dbReference type="PANTHER" id="PTHR11070">
    <property type="entry name" value="UVRD / RECB / PCRA DNA HELICASE FAMILY MEMBER"/>
    <property type="match status" value="1"/>
</dbReference>
<dbReference type="KEGG" id="ahel:Q31a_14360"/>
<evidence type="ECO:0000256" key="8">
    <source>
        <dbReference type="ARBA" id="ARBA00034808"/>
    </source>
</evidence>
<sequence length="690" mass="78089">MSNGLNPEQQEAVQTLKGPMLVLAGAGSGKTRVVTFRIANLIRHGIRPDRILAVTFTNKAAKEMRERIGLMLGPRRRLRRGEQKPPTPVIGTFHSNCVQILRRHAPKLGYPTKFAIYDRGDQESTAREVLRQLRVSAGILKPGDFLSHVSRWKNAGVRPEQAGELARSDAEHMAASGYRRYQQAIKLAGAMDFDDLLLLTEQLFIDYPEARQEEAGRYDHVLVDEYQDTNQTQYAIIQSLAAGHRNLCVVGDDDQSIYGWRGAEVQHILNFRNDWQDAKVVRLEANYRSTTAILTLANRLIAFNKTRHDKVLKPARAGGAAPRVLQFKNDVEEARGVTEEIQRILESHKREARDFAILFRTNEQPRVFETELRKAQVPYSLVGSQSFFDRKEVRDLLSYMKMIDNPKDEVALLRIINYPQRGIGAKTVENLLADAVANGHSMWETMHNRDFVSRFPEPAKRGVERLQSIVARFKARHAEPGATLADALRDLVYNLDYMGAIERSYPTPEEVQTRQASVEEVINAVAEFEGEAKEPTLSGFLDNVALAGKEFGSPKEKEQQRNAVSLMTYHSAKGLEFPIVYMVGMEEGILPHRRSLAENYDDVEEERRLCYVGVTRAQDELTLCLPLQRMKWGKPRDTFASRFLYEMTGQADNPNRNRSIQGARKEIVNSQRAAARKKAKGAKPAPKRGD</sequence>
<dbReference type="GO" id="GO:0043138">
    <property type="term" value="F:3'-5' DNA helicase activity"/>
    <property type="evidence" value="ECO:0007669"/>
    <property type="project" value="UniProtKB-EC"/>
</dbReference>
<dbReference type="CDD" id="cd18807">
    <property type="entry name" value="SF1_C_UvrD"/>
    <property type="match status" value="1"/>
</dbReference>
<keyword evidence="3 10" id="KW-0378">Hydrolase</keyword>
<dbReference type="InterPro" id="IPR014017">
    <property type="entry name" value="DNA_helicase_UvrD-like_C"/>
</dbReference>
<evidence type="ECO:0000256" key="2">
    <source>
        <dbReference type="ARBA" id="ARBA00022741"/>
    </source>
</evidence>
<evidence type="ECO:0000256" key="7">
    <source>
        <dbReference type="ARBA" id="ARBA00034617"/>
    </source>
</evidence>
<dbReference type="GO" id="GO:0005829">
    <property type="term" value="C:cytosol"/>
    <property type="evidence" value="ECO:0007669"/>
    <property type="project" value="TreeGrafter"/>
</dbReference>
<accession>A0A518G3J6</accession>
<dbReference type="EC" id="5.6.2.4" evidence="8"/>
<keyword evidence="15" id="KW-1185">Reference proteome</keyword>
<protein>
    <recommendedName>
        <fullName evidence="8">DNA 3'-5' helicase</fullName>
        <ecNumber evidence="8">5.6.2.4</ecNumber>
    </recommendedName>
</protein>
<feature type="domain" description="UvrD-like helicase ATP-binding" evidence="12">
    <location>
        <begin position="3"/>
        <end position="290"/>
    </location>
</feature>
<gene>
    <name evidence="14" type="primary">pcrA_1</name>
    <name evidence="14" type="ORF">Q31a_14360</name>
</gene>
<dbReference type="Gene3D" id="3.40.50.300">
    <property type="entry name" value="P-loop containing nucleotide triphosphate hydrolases"/>
    <property type="match status" value="2"/>
</dbReference>
<dbReference type="InterPro" id="IPR014016">
    <property type="entry name" value="UvrD-like_ATP-bd"/>
</dbReference>
<feature type="domain" description="UvrD-like helicase C-terminal" evidence="13">
    <location>
        <begin position="291"/>
        <end position="574"/>
    </location>
</feature>
<dbReference type="InterPro" id="IPR027417">
    <property type="entry name" value="P-loop_NTPase"/>
</dbReference>
<dbReference type="OrthoDB" id="9810135at2"/>
<dbReference type="Proteomes" id="UP000318017">
    <property type="component" value="Chromosome"/>
</dbReference>
<evidence type="ECO:0000256" key="11">
    <source>
        <dbReference type="SAM" id="MobiDB-lite"/>
    </source>
</evidence>
<dbReference type="Gene3D" id="1.10.10.160">
    <property type="match status" value="1"/>
</dbReference>
<dbReference type="PROSITE" id="PS51198">
    <property type="entry name" value="UVRD_HELICASE_ATP_BIND"/>
    <property type="match status" value="1"/>
</dbReference>
<dbReference type="GO" id="GO:0003677">
    <property type="term" value="F:DNA binding"/>
    <property type="evidence" value="ECO:0007669"/>
    <property type="project" value="InterPro"/>
</dbReference>